<evidence type="ECO:0000313" key="2">
    <source>
        <dbReference type="Proteomes" id="UP000799424"/>
    </source>
</evidence>
<gene>
    <name evidence="1" type="ORF">CC86DRAFT_75099</name>
</gene>
<protein>
    <submittedName>
        <fullName evidence="1">Uncharacterized protein</fullName>
    </submittedName>
</protein>
<accession>A0A6A6ZPJ8</accession>
<dbReference type="AlphaFoldDB" id="A0A6A6ZPJ8"/>
<dbReference type="Proteomes" id="UP000799424">
    <property type="component" value="Unassembled WGS sequence"/>
</dbReference>
<reference evidence="1" key="1">
    <citation type="journal article" date="2020" name="Stud. Mycol.">
        <title>101 Dothideomycetes genomes: a test case for predicting lifestyles and emergence of pathogens.</title>
        <authorList>
            <person name="Haridas S."/>
            <person name="Albert R."/>
            <person name="Binder M."/>
            <person name="Bloem J."/>
            <person name="Labutti K."/>
            <person name="Salamov A."/>
            <person name="Andreopoulos B."/>
            <person name="Baker S."/>
            <person name="Barry K."/>
            <person name="Bills G."/>
            <person name="Bluhm B."/>
            <person name="Cannon C."/>
            <person name="Castanera R."/>
            <person name="Culley D."/>
            <person name="Daum C."/>
            <person name="Ezra D."/>
            <person name="Gonzalez J."/>
            <person name="Henrissat B."/>
            <person name="Kuo A."/>
            <person name="Liang C."/>
            <person name="Lipzen A."/>
            <person name="Lutzoni F."/>
            <person name="Magnuson J."/>
            <person name="Mondo S."/>
            <person name="Nolan M."/>
            <person name="Ohm R."/>
            <person name="Pangilinan J."/>
            <person name="Park H.-J."/>
            <person name="Ramirez L."/>
            <person name="Alfaro M."/>
            <person name="Sun H."/>
            <person name="Tritt A."/>
            <person name="Yoshinaga Y."/>
            <person name="Zwiers L.-H."/>
            <person name="Turgeon B."/>
            <person name="Goodwin S."/>
            <person name="Spatafora J."/>
            <person name="Crous P."/>
            <person name="Grigoriev I."/>
        </authorList>
    </citation>
    <scope>NUCLEOTIDE SEQUENCE</scope>
    <source>
        <strain evidence="1">CBS 113818</strain>
    </source>
</reference>
<name>A0A6A6ZPJ8_9PLEO</name>
<evidence type="ECO:0000313" key="1">
    <source>
        <dbReference type="EMBL" id="KAF2823012.1"/>
    </source>
</evidence>
<proteinExistence type="predicted"/>
<keyword evidence="2" id="KW-1185">Reference proteome</keyword>
<dbReference type="EMBL" id="MU006233">
    <property type="protein sequence ID" value="KAF2823012.1"/>
    <property type="molecule type" value="Genomic_DNA"/>
</dbReference>
<sequence>MFVSLRWRCCRRSSPLILRTLMPYSTPPFSPLSIQYRYTEATVLDPTIVCLVVQQTRGCCLKALEYHKEAGEDVKGRGWYEQCGKWGTCPEGSRERSTGLIMGRRYGHQRKGKSIYPNSPFLRSFHQQSKRQMITLSQAPEVMTSTLTQGNE</sequence>
<organism evidence="1 2">
    <name type="scientific">Ophiobolus disseminans</name>
    <dbReference type="NCBI Taxonomy" id="1469910"/>
    <lineage>
        <taxon>Eukaryota</taxon>
        <taxon>Fungi</taxon>
        <taxon>Dikarya</taxon>
        <taxon>Ascomycota</taxon>
        <taxon>Pezizomycotina</taxon>
        <taxon>Dothideomycetes</taxon>
        <taxon>Pleosporomycetidae</taxon>
        <taxon>Pleosporales</taxon>
        <taxon>Pleosporineae</taxon>
        <taxon>Phaeosphaeriaceae</taxon>
        <taxon>Ophiobolus</taxon>
    </lineage>
</organism>